<keyword evidence="1" id="KW-0472">Membrane</keyword>
<accession>A0A370B788</accession>
<name>A0A370B788_9ACTN</name>
<dbReference type="Proteomes" id="UP000253741">
    <property type="component" value="Unassembled WGS sequence"/>
</dbReference>
<proteinExistence type="predicted"/>
<evidence type="ECO:0000313" key="2">
    <source>
        <dbReference type="EMBL" id="RDG35606.1"/>
    </source>
</evidence>
<evidence type="ECO:0000313" key="3">
    <source>
        <dbReference type="Proteomes" id="UP000253741"/>
    </source>
</evidence>
<keyword evidence="3" id="KW-1185">Reference proteome</keyword>
<keyword evidence="1" id="KW-0812">Transmembrane</keyword>
<feature type="transmembrane region" description="Helical" evidence="1">
    <location>
        <begin position="48"/>
        <end position="64"/>
    </location>
</feature>
<feature type="transmembrane region" description="Helical" evidence="1">
    <location>
        <begin position="105"/>
        <end position="127"/>
    </location>
</feature>
<dbReference type="RefSeq" id="WP_114625990.1">
    <property type="nucleotide sequence ID" value="NZ_QQNA01000209.1"/>
</dbReference>
<comment type="caution">
    <text evidence="2">The sequence shown here is derived from an EMBL/GenBank/DDBJ whole genome shotgun (WGS) entry which is preliminary data.</text>
</comment>
<gene>
    <name evidence="2" type="ORF">DVH02_24445</name>
</gene>
<protein>
    <submittedName>
        <fullName evidence="2">Uncharacterized protein</fullName>
    </submittedName>
</protein>
<sequence length="150" mass="16014">MTVTWRSAVSYALTVVVLSWLTGAGVDLAWRVASGGLRGWVSFWAADPWNAVFVVTAVLALTLVRRMSAALPNWRVALIDGAVYLGVLLLCSGISAWAAGDEGPVDAAFFMAILALFTFQLPAAWLLSAWRSPHLEIVLGRAGARGRATV</sequence>
<dbReference type="OrthoDB" id="4216733at2"/>
<organism evidence="2 3">
    <name type="scientific">Streptomyces corynorhini</name>
    <dbReference type="NCBI Taxonomy" id="2282652"/>
    <lineage>
        <taxon>Bacteria</taxon>
        <taxon>Bacillati</taxon>
        <taxon>Actinomycetota</taxon>
        <taxon>Actinomycetes</taxon>
        <taxon>Kitasatosporales</taxon>
        <taxon>Streptomycetaceae</taxon>
        <taxon>Streptomyces</taxon>
    </lineage>
</organism>
<evidence type="ECO:0000256" key="1">
    <source>
        <dbReference type="SAM" id="Phobius"/>
    </source>
</evidence>
<reference evidence="2 3" key="1">
    <citation type="submission" date="2018-07" db="EMBL/GenBank/DDBJ databases">
        <title>Streptomyces species from bats.</title>
        <authorList>
            <person name="Dunlap C."/>
        </authorList>
    </citation>
    <scope>NUCLEOTIDE SEQUENCE [LARGE SCALE GENOMIC DNA]</scope>
    <source>
        <strain evidence="2 3">AC230</strain>
    </source>
</reference>
<dbReference type="EMBL" id="QQNA01000209">
    <property type="protein sequence ID" value="RDG35606.1"/>
    <property type="molecule type" value="Genomic_DNA"/>
</dbReference>
<feature type="transmembrane region" description="Helical" evidence="1">
    <location>
        <begin position="76"/>
        <end position="99"/>
    </location>
</feature>
<dbReference type="AlphaFoldDB" id="A0A370B788"/>
<keyword evidence="1" id="KW-1133">Transmembrane helix</keyword>